<dbReference type="ExpressionAtlas" id="Q9M1M9">
    <property type="expression patterns" value="baseline and differential"/>
</dbReference>
<feature type="compositionally biased region" description="Basic and acidic residues" evidence="1">
    <location>
        <begin position="613"/>
        <end position="623"/>
    </location>
</feature>
<name>Q9M1M9_ARATH</name>
<reference key="1">
    <citation type="journal article" date="2000" name="Nature">
        <title>Sequence and analysis of chromosome 3 of the plant Arabidopsis thaliana.</title>
        <authorList>
            <consortium name="European Union Chromosome 3 Arabidopsis Sequencing Consortium"/>
            <consortium name="Institute for Genomic Research"/>
            <consortium name="Kazusa DNA Research Institute"/>
            <person name="Salanoubat M."/>
            <person name="Lemcke K."/>
            <person name="Rieger M."/>
            <person name="Ansorge W."/>
            <person name="Unseld M."/>
            <person name="Fartmann B."/>
            <person name="Valle G."/>
            <person name="Blocker H."/>
            <person name="Perez-Alonso M."/>
            <person name="Obermaier B."/>
            <person name="Delseny M."/>
            <person name="Boutry M."/>
            <person name="Grivell L.A."/>
            <person name="Mache R."/>
            <person name="Puigdomenech P."/>
            <person name="De Simone V."/>
            <person name="Choisne N."/>
            <person name="Artiguenave F."/>
            <person name="Robert C."/>
            <person name="Brottier P."/>
            <person name="Wincker P."/>
            <person name="Cattolico L."/>
            <person name="Weissenbach J."/>
            <person name="Saurin W."/>
            <person name="Quetier F."/>
            <person name="Schafer M."/>
            <person name="Muller-Auer S."/>
            <person name="Gabel C."/>
            <person name="Fuchs M."/>
            <person name="Benes V."/>
            <person name="Wurmbach E."/>
            <person name="Drzonek H."/>
            <person name="Erfle H."/>
            <person name="Jordan N."/>
            <person name="Bangert S."/>
            <person name="Wiedelmann R."/>
            <person name="Kranz H."/>
            <person name="Voss H."/>
            <person name="Holland R."/>
            <person name="Brandt P."/>
            <person name="Nyakatura G."/>
            <person name="Vezzi A."/>
            <person name="D'Angelo M."/>
            <person name="Pallavicini A."/>
            <person name="Toppo S."/>
            <person name="Simionati B."/>
            <person name="Conrad A."/>
            <person name="Hornischer K."/>
            <person name="Kauer G."/>
            <person name="Lohnert T.H."/>
            <person name="Nordsiek G."/>
            <person name="Reichelt J."/>
            <person name="Scharfe M."/>
            <person name="Schon O."/>
            <person name="Bargues M."/>
            <person name="Terol J."/>
            <person name="Climent J."/>
            <person name="Navarro P."/>
            <person name="Collado C."/>
            <person name="Perez-Perez A."/>
            <person name="Ottenwalder B."/>
            <person name="Duchemin D."/>
            <person name="Cooke R."/>
            <person name="Laudie M."/>
            <person name="Berger-Llauro C."/>
            <person name="Purnelle B."/>
            <person name="Masuy D."/>
            <person name="de Haan M."/>
            <person name="Maarse A.C."/>
            <person name="Alcaraz J.P."/>
            <person name="Cottet A."/>
            <person name="Casacuberta E."/>
            <person name="Monfort A."/>
            <person name="Argiriou A."/>
            <person name="flores M."/>
            <person name="Liguori R."/>
            <person name="Vitale D."/>
            <person name="Mannhaupt G."/>
            <person name="Haase D."/>
            <person name="Schoof H."/>
            <person name="Rudd S."/>
            <person name="Zaccaria P."/>
            <person name="Mewes H.W."/>
            <person name="Mayer K.F."/>
            <person name="Kaul S."/>
            <person name="Town C.D."/>
            <person name="Koo H.L."/>
            <person name="Tallon L.J."/>
            <person name="Jenkins J."/>
            <person name="Rooney T."/>
            <person name="Rizzo M."/>
            <person name="Walts A."/>
            <person name="Utterback T."/>
            <person name="Fujii C.Y."/>
            <person name="Shea T.P."/>
            <person name="Creasy T.H."/>
            <person name="Haas B."/>
            <person name="Maiti R."/>
            <person name="Wu D."/>
            <person name="Peterson J."/>
            <person name="Van Aken S."/>
            <person name="Pai G."/>
            <person name="Militscher J."/>
            <person name="Sellers P."/>
            <person name="Gill J.E."/>
            <person name="Feldblyum T.V."/>
            <person name="Preuss D."/>
            <person name="Lin X."/>
            <person name="Nierman W.C."/>
            <person name="Salzberg S.L."/>
            <person name="White O."/>
            <person name="Venter J.C."/>
            <person name="Fraser C.M."/>
            <person name="Kaneko T."/>
            <person name="Nakamura Y."/>
            <person name="Sato S."/>
            <person name="Kato T."/>
            <person name="Asamizu E."/>
            <person name="Sasamoto S."/>
            <person name="Kimura T."/>
            <person name="Idesawa K."/>
            <person name="Kawashima K."/>
            <person name="Kishida Y."/>
            <person name="Kiyokawa C."/>
            <person name="Kohara M."/>
            <person name="Matsumoto M."/>
            <person name="Matsuno A."/>
            <person name="Muraki A."/>
            <person name="Nakayama S."/>
            <person name="Nakazaki N."/>
            <person name="Shinpo S."/>
            <person name="Takeuchi C."/>
            <person name="Wada T."/>
            <person name="Watanabe A."/>
            <person name="Yamada M."/>
            <person name="Yasuda M."/>
            <person name="Tabata S."/>
        </authorList>
    </citation>
    <scope>NUCLEOTIDE SEQUENCE [LARGE SCALE GENOMIC DNA]</scope>
    <source>
        <strain>cv. Columbia</strain>
    </source>
</reference>
<dbReference type="AlphaFoldDB" id="Q9M1M9"/>
<evidence type="ECO:0000313" key="2">
    <source>
        <dbReference type="EMBL" id="CAB85970.1"/>
    </source>
</evidence>
<dbReference type="InterPro" id="IPR004252">
    <property type="entry name" value="Probable_transposase_24"/>
</dbReference>
<dbReference type="PIR" id="T47305">
    <property type="entry name" value="T47305"/>
</dbReference>
<proteinExistence type="predicted"/>
<dbReference type="EMBL" id="AL138653">
    <property type="protein sequence ID" value="CAB85970.1"/>
    <property type="molecule type" value="Genomic_DNA"/>
</dbReference>
<dbReference type="PANTHER" id="PTHR48449:SF1">
    <property type="entry name" value="DUF1985 DOMAIN-CONTAINING PROTEIN"/>
    <property type="match status" value="1"/>
</dbReference>
<sequence length="851" mass="95953">MTELAVQNSMLVNLSHNLDLLFKLYFTCHNFILTFHHDYGWVLKHSLVWIAGHTHADGRPVKPQFAETMEQIQSLDSQMDSTSASENIREDAVSKILGKDKPGRVRGFGRGITATKLAFLQARDAKMAEMQSEIQELKNGPRLSWKKGNLPLFLISVKGNDDTETSGMVNWIGFNNSCSLSQKSNNDTETFESFGGLKEGVRVQILDWIHSGDVVVGEGEFCSAEPMYKISRIPIGPNAMVVLVKSALSSEASLWRPTTDVLYLEEAVGCKIPWSIDKVLLYKGPAASEDVSMQTKEGETRRCKIYDWTNEDDEVIAEGVVCSSNSKEKVNNIPLGPSAVSIQVVKVFNEALGRDYLLVLSIVVLKCLYQLGVVEDDINDFNTRLPPRLFETDRYLDARRNIYSRPDILTIICDVLKVLIANNQTHRPTFKYVKMLEDIDSFLAFPWGRESLLKIIQIMRPVRNKPSMADSKRKRSRPGFKLEDPIQQYTNQMQQHNIAIYGFPLALQLLAYRNISALLDKIPGSADERTFLEWHSIGIPKNNLTINDVHLLERVPNLTVTPMLFVNTNEDRWGEWDDEVRDKKDETPSIILPKFISANSTELPRSDQPIYDTESKSRDEHLPSPRPFAVFDIATKPSSNDVTEHWVRLAINLGNWCVDILDTNYQLNDDRQVDEFMAPIVRSGDCGPISMTLIKIYATGGNAEKMALITDEIVNEFRDIVRRIGISSFRNLGPFIAAGPEWLAIVFSDEVLKESGNNTAKYIEGLRLAALVSPSVQALNMLGEAAVHNLHSYFAFGIFYVVCANPEDGHDSDTRHGSNKTTTIPGVQEFELYPRLSFSTFWEFGFLPRVL</sequence>
<evidence type="ECO:0000256" key="1">
    <source>
        <dbReference type="SAM" id="MobiDB-lite"/>
    </source>
</evidence>
<reference evidence="2" key="2">
    <citation type="submission" date="2000-02" db="EMBL/GenBank/DDBJ databases">
        <authorList>
            <person name="Rieger M."/>
            <person name="Mueller-Auer S."/>
            <person name="Zipp M."/>
            <person name="Schaefer M."/>
            <person name="Mewes H.W."/>
            <person name="Rudd S."/>
            <person name="Lemcke K."/>
            <person name="Mayer K.F.X."/>
            <person name="Quetier F."/>
            <person name="Salanoubat M."/>
        </authorList>
    </citation>
    <scope>NUCLEOTIDE SEQUENCE</scope>
</reference>
<reference evidence="2" key="3">
    <citation type="submission" date="2000-04" db="EMBL/GenBank/DDBJ databases">
        <authorList>
            <person name="EU Arabidopsis sequencing project"/>
        </authorList>
    </citation>
    <scope>NUCLEOTIDE SEQUENCE</scope>
</reference>
<gene>
    <name evidence="2" type="primary">T32A11_40</name>
</gene>
<accession>Q9M1M9</accession>
<protein>
    <submittedName>
        <fullName evidence="2">Uncharacterized protein T32A11_40</fullName>
    </submittedName>
</protein>
<dbReference type="Pfam" id="PF03004">
    <property type="entry name" value="Transposase_24"/>
    <property type="match status" value="1"/>
</dbReference>
<organism evidence="2">
    <name type="scientific">Arabidopsis thaliana</name>
    <name type="common">Mouse-ear cress</name>
    <dbReference type="NCBI Taxonomy" id="3702"/>
    <lineage>
        <taxon>Eukaryota</taxon>
        <taxon>Viridiplantae</taxon>
        <taxon>Streptophyta</taxon>
        <taxon>Embryophyta</taxon>
        <taxon>Tracheophyta</taxon>
        <taxon>Spermatophyta</taxon>
        <taxon>Magnoliopsida</taxon>
        <taxon>eudicotyledons</taxon>
        <taxon>Gunneridae</taxon>
        <taxon>Pentapetalae</taxon>
        <taxon>rosids</taxon>
        <taxon>malvids</taxon>
        <taxon>Brassicales</taxon>
        <taxon>Brassicaceae</taxon>
        <taxon>Camelineae</taxon>
        <taxon>Arabidopsis</taxon>
    </lineage>
</organism>
<dbReference type="PANTHER" id="PTHR48449">
    <property type="entry name" value="DUF1985 DOMAIN-CONTAINING PROTEIN"/>
    <property type="match status" value="1"/>
</dbReference>
<feature type="region of interest" description="Disordered" evidence="1">
    <location>
        <begin position="602"/>
        <end position="624"/>
    </location>
</feature>